<dbReference type="PRINTS" id="PR00723">
    <property type="entry name" value="SUBTILISIN"/>
</dbReference>
<dbReference type="InterPro" id="IPR036852">
    <property type="entry name" value="Peptidase_S8/S53_dom_sf"/>
</dbReference>
<feature type="active site" description="Charge relay system" evidence="5">
    <location>
        <position position="195"/>
    </location>
</feature>
<evidence type="ECO:0000259" key="9">
    <source>
        <dbReference type="Pfam" id="PF05922"/>
    </source>
</evidence>
<dbReference type="SUPFAM" id="SSF52743">
    <property type="entry name" value="Subtilisin-like"/>
    <property type="match status" value="1"/>
</dbReference>
<dbReference type="RefSeq" id="WP_142085683.1">
    <property type="nucleotide sequence ID" value="NZ_VFPT01000005.1"/>
</dbReference>
<evidence type="ECO:0000256" key="3">
    <source>
        <dbReference type="ARBA" id="ARBA00022801"/>
    </source>
</evidence>
<dbReference type="PROSITE" id="PS51892">
    <property type="entry name" value="SUBTILASE"/>
    <property type="match status" value="1"/>
</dbReference>
<organism evidence="10 11">
    <name type="scientific">Roseinatronobacter monicus</name>
    <dbReference type="NCBI Taxonomy" id="393481"/>
    <lineage>
        <taxon>Bacteria</taxon>
        <taxon>Pseudomonadati</taxon>
        <taxon>Pseudomonadota</taxon>
        <taxon>Alphaproteobacteria</taxon>
        <taxon>Rhodobacterales</taxon>
        <taxon>Paracoccaceae</taxon>
        <taxon>Roseinatronobacter</taxon>
    </lineage>
</organism>
<comment type="similarity">
    <text evidence="1 5">Belongs to the peptidase S8 family.</text>
</comment>
<dbReference type="PANTHER" id="PTHR43806:SF11">
    <property type="entry name" value="CEREVISIN-RELATED"/>
    <property type="match status" value="1"/>
</dbReference>
<keyword evidence="2 5" id="KW-0645">Protease</keyword>
<dbReference type="Gene3D" id="3.30.70.80">
    <property type="entry name" value="Peptidase S8 propeptide/proteinase inhibitor I9"/>
    <property type="match status" value="1"/>
</dbReference>
<dbReference type="PANTHER" id="PTHR43806">
    <property type="entry name" value="PEPTIDASE S8"/>
    <property type="match status" value="1"/>
</dbReference>
<evidence type="ECO:0000256" key="4">
    <source>
        <dbReference type="ARBA" id="ARBA00022825"/>
    </source>
</evidence>
<dbReference type="Gene3D" id="3.40.50.200">
    <property type="entry name" value="Peptidase S8/S53 domain"/>
    <property type="match status" value="1"/>
</dbReference>
<keyword evidence="7" id="KW-0732">Signal</keyword>
<dbReference type="Pfam" id="PF00082">
    <property type="entry name" value="Peptidase_S8"/>
    <property type="match status" value="1"/>
</dbReference>
<dbReference type="InterPro" id="IPR000209">
    <property type="entry name" value="Peptidase_S8/S53_dom"/>
</dbReference>
<evidence type="ECO:0000313" key="10">
    <source>
        <dbReference type="EMBL" id="TQM89682.1"/>
    </source>
</evidence>
<feature type="active site" description="Charge relay system" evidence="5">
    <location>
        <position position="383"/>
    </location>
</feature>
<dbReference type="GO" id="GO:0004252">
    <property type="term" value="F:serine-type endopeptidase activity"/>
    <property type="evidence" value="ECO:0007669"/>
    <property type="project" value="UniProtKB-UniRule"/>
</dbReference>
<dbReference type="InterPro" id="IPR037045">
    <property type="entry name" value="S8pro/Inhibitor_I9_sf"/>
</dbReference>
<dbReference type="EMBL" id="VFPT01000005">
    <property type="protein sequence ID" value="TQM89682.1"/>
    <property type="molecule type" value="Genomic_DNA"/>
</dbReference>
<proteinExistence type="inferred from homology"/>
<dbReference type="GO" id="GO:0005615">
    <property type="term" value="C:extracellular space"/>
    <property type="evidence" value="ECO:0007669"/>
    <property type="project" value="TreeGrafter"/>
</dbReference>
<name>A0A543K3P1_9RHOB</name>
<protein>
    <submittedName>
        <fullName evidence="10">Subtilase family protein</fullName>
    </submittedName>
</protein>
<keyword evidence="6" id="KW-0175">Coiled coil</keyword>
<comment type="caution">
    <text evidence="10">The sequence shown here is derived from an EMBL/GenBank/DDBJ whole genome shotgun (WGS) entry which is preliminary data.</text>
</comment>
<feature type="signal peptide" evidence="7">
    <location>
        <begin position="1"/>
        <end position="21"/>
    </location>
</feature>
<keyword evidence="11" id="KW-1185">Reference proteome</keyword>
<evidence type="ECO:0000256" key="2">
    <source>
        <dbReference type="ARBA" id="ARBA00022670"/>
    </source>
</evidence>
<feature type="coiled-coil region" evidence="6">
    <location>
        <begin position="19"/>
        <end position="46"/>
    </location>
</feature>
<evidence type="ECO:0000313" key="11">
    <source>
        <dbReference type="Proteomes" id="UP000320582"/>
    </source>
</evidence>
<keyword evidence="4 5" id="KW-0720">Serine protease</keyword>
<dbReference type="InterPro" id="IPR015500">
    <property type="entry name" value="Peptidase_S8_subtilisin-rel"/>
</dbReference>
<evidence type="ECO:0000256" key="6">
    <source>
        <dbReference type="SAM" id="Coils"/>
    </source>
</evidence>
<sequence length="456" mass="47429">MRILALFMLVGLTGLTPVAKADTAEIARLRAENAALRAEVLRLRSAPQSCASLAETETALAGALRKLGRERAALDLARLHAPGGPGPLPPELLSARVPGQYIVELAQAGLASPSDLEQGFGLPVGSVLHVYGRVLNGFSVRGSPDLAARLDNDPRVVRVAQDGFIFPAQVSAPALASGPPEDTAFRPEVTVWVFDSGIRATHDLVAGRTAPGFTSIRNGIGTEDCNGHGTHIAAMIGGHRIGRTDRAELVSVKVMDRDNYGTVSTFLAGVEWVLNQPRRLELANLSLTRLEPDPPQTAWLDRGTEALIAAGIPVVTAAGNAGMDAALFSPARVAGAITVGAYEGNRIADYSNAGQAVAFYAEGRSRSADLSSLCALRDSTGTSNAAAHVSGIIAGLLADGTEVTNLRSVLKTIARPETTGAFAGEIERMVLADGLAVADFDEACDSVLSLPSPDAP</sequence>
<dbReference type="GO" id="GO:0006508">
    <property type="term" value="P:proteolysis"/>
    <property type="evidence" value="ECO:0007669"/>
    <property type="project" value="UniProtKB-KW"/>
</dbReference>
<dbReference type="InterPro" id="IPR050131">
    <property type="entry name" value="Peptidase_S8_subtilisin-like"/>
</dbReference>
<evidence type="ECO:0000256" key="7">
    <source>
        <dbReference type="SAM" id="SignalP"/>
    </source>
</evidence>
<gene>
    <name evidence="10" type="ORF">BD293_4352</name>
</gene>
<evidence type="ECO:0000259" key="8">
    <source>
        <dbReference type="Pfam" id="PF00082"/>
    </source>
</evidence>
<dbReference type="Pfam" id="PF05922">
    <property type="entry name" value="Inhibitor_I9"/>
    <property type="match status" value="1"/>
</dbReference>
<evidence type="ECO:0000256" key="1">
    <source>
        <dbReference type="ARBA" id="ARBA00011073"/>
    </source>
</evidence>
<feature type="active site" description="Charge relay system" evidence="5">
    <location>
        <position position="228"/>
    </location>
</feature>
<feature type="domain" description="Inhibitor I9" evidence="9">
    <location>
        <begin position="125"/>
        <end position="162"/>
    </location>
</feature>
<reference evidence="10 11" key="1">
    <citation type="submission" date="2019-06" db="EMBL/GenBank/DDBJ databases">
        <title>Genomic Encyclopedia of Archaeal and Bacterial Type Strains, Phase II (KMG-II): from individual species to whole genera.</title>
        <authorList>
            <person name="Goeker M."/>
        </authorList>
    </citation>
    <scope>NUCLEOTIDE SEQUENCE [LARGE SCALE GENOMIC DNA]</scope>
    <source>
        <strain evidence="10 11">DSM 18423</strain>
    </source>
</reference>
<dbReference type="InterPro" id="IPR010259">
    <property type="entry name" value="S8pro/Inhibitor_I9"/>
</dbReference>
<dbReference type="Proteomes" id="UP000320582">
    <property type="component" value="Unassembled WGS sequence"/>
</dbReference>
<dbReference type="AlphaFoldDB" id="A0A543K3P1"/>
<accession>A0A543K3P1</accession>
<feature type="domain" description="Peptidase S8/S53" evidence="8">
    <location>
        <begin position="188"/>
        <end position="414"/>
    </location>
</feature>
<evidence type="ECO:0000256" key="5">
    <source>
        <dbReference type="PROSITE-ProRule" id="PRU01240"/>
    </source>
</evidence>
<keyword evidence="3 5" id="KW-0378">Hydrolase</keyword>
<dbReference type="OrthoDB" id="9816306at2"/>
<feature type="chain" id="PRO_5022206623" evidence="7">
    <location>
        <begin position="22"/>
        <end position="456"/>
    </location>
</feature>